<protein>
    <submittedName>
        <fullName evidence="1">Uncharacterized protein</fullName>
    </submittedName>
</protein>
<keyword evidence="2" id="KW-1185">Reference proteome</keyword>
<accession>A0A6M4X292</accession>
<name>A0A6M4X292_9ACTN</name>
<evidence type="ECO:0000313" key="1">
    <source>
        <dbReference type="EMBL" id="QJT04386.1"/>
    </source>
</evidence>
<dbReference type="EMBL" id="CP049838">
    <property type="protein sequence ID" value="QJT04386.1"/>
    <property type="molecule type" value="Genomic_DNA"/>
</dbReference>
<organism evidence="1 2">
    <name type="scientific">Streptomyces asoensis</name>
    <dbReference type="NCBI Taxonomy" id="249586"/>
    <lineage>
        <taxon>Bacteria</taxon>
        <taxon>Bacillati</taxon>
        <taxon>Actinomycetota</taxon>
        <taxon>Actinomycetes</taxon>
        <taxon>Kitasatosporales</taxon>
        <taxon>Streptomycetaceae</taxon>
        <taxon>Streptomyces</taxon>
    </lineage>
</organism>
<dbReference type="RefSeq" id="WP_171399728.1">
    <property type="nucleotide sequence ID" value="NZ_CP049838.1"/>
</dbReference>
<reference evidence="1" key="1">
    <citation type="submission" date="2020-03" db="EMBL/GenBank/DDBJ databases">
        <title>Molecular networking-based the target discovery of potent antiproliferative macrolactams: 5/6/7/16 polycyclic ansamycins and glycosylated trienomycin from Streptomyces cacaoi subsp. asoensis.</title>
        <authorList>
            <person name="Liu L.-L."/>
        </authorList>
    </citation>
    <scope>NUCLEOTIDE SEQUENCE [LARGE SCALE GENOMIC DNA]</scope>
    <source>
        <strain evidence="1">H2S5</strain>
    </source>
</reference>
<dbReference type="Proteomes" id="UP000502665">
    <property type="component" value="Chromosome"/>
</dbReference>
<proteinExistence type="predicted"/>
<evidence type="ECO:0000313" key="2">
    <source>
        <dbReference type="Proteomes" id="UP000502665"/>
    </source>
</evidence>
<dbReference type="AlphaFoldDB" id="A0A6M4X292"/>
<gene>
    <name evidence="1" type="ORF">G9272_32225</name>
</gene>
<sequence length="137" mass="14986">MADPTSTLTTEQLNELAPLAAVIADKVSTVPVRHCLGGTDDLVAELTLAVAVYVGRHVLPAELLQLRHPPIPTDTGWIVQAQRRSGKWEDWGPAYPNRDDARRLYESLADGNSGPLRLVRKVTSYVAEAEHTPGERP</sequence>